<name>A0A4Q7NKA9_9BURK</name>
<dbReference type="CDD" id="cd01285">
    <property type="entry name" value="nucleoside_deaminase"/>
    <property type="match status" value="1"/>
</dbReference>
<keyword evidence="2" id="KW-0862">Zinc</keyword>
<protein>
    <submittedName>
        <fullName evidence="4">tRNA(Arg) A34 adenosine deaminase TadA</fullName>
    </submittedName>
</protein>
<keyword evidence="5" id="KW-1185">Reference proteome</keyword>
<dbReference type="Proteomes" id="UP000292445">
    <property type="component" value="Unassembled WGS sequence"/>
</dbReference>
<dbReference type="InterPro" id="IPR002125">
    <property type="entry name" value="CMP_dCMP_dom"/>
</dbReference>
<dbReference type="InterPro" id="IPR016193">
    <property type="entry name" value="Cytidine_deaminase-like"/>
</dbReference>
<dbReference type="InterPro" id="IPR016192">
    <property type="entry name" value="APOBEC/CMP_deaminase_Zn-bd"/>
</dbReference>
<dbReference type="SUPFAM" id="SSF53927">
    <property type="entry name" value="Cytidine deaminase-like"/>
    <property type="match status" value="1"/>
</dbReference>
<dbReference type="PANTHER" id="PTHR11079">
    <property type="entry name" value="CYTOSINE DEAMINASE FAMILY MEMBER"/>
    <property type="match status" value="1"/>
</dbReference>
<dbReference type="GO" id="GO:0047974">
    <property type="term" value="F:guanosine deaminase activity"/>
    <property type="evidence" value="ECO:0007669"/>
    <property type="project" value="TreeGrafter"/>
</dbReference>
<dbReference type="Pfam" id="PF00383">
    <property type="entry name" value="dCMP_cyt_deam_1"/>
    <property type="match status" value="1"/>
</dbReference>
<accession>A0A4Q7NKA9</accession>
<sequence length="155" mass="16693">MNMPEHFLRMAVDLARKNAECGGRPFGAVIVRNGSVIGTGVNQILSCADPTAHAELSAIRAACRALGSPRLDGCVVYASAQPCPMCLAAIHMTGIREVFYAYSNDDAEPYGLSSAPVYRELALPLSEQSINIVHYPISPAPQLYESWRAVVSERA</sequence>
<gene>
    <name evidence="4" type="ORF">EV675_1372</name>
</gene>
<organism evidence="4 5">
    <name type="scientific">Pigmentiphaga kullae</name>
    <dbReference type="NCBI Taxonomy" id="151784"/>
    <lineage>
        <taxon>Bacteria</taxon>
        <taxon>Pseudomonadati</taxon>
        <taxon>Pseudomonadota</taxon>
        <taxon>Betaproteobacteria</taxon>
        <taxon>Burkholderiales</taxon>
        <taxon>Alcaligenaceae</taxon>
        <taxon>Pigmentiphaga</taxon>
    </lineage>
</organism>
<reference evidence="4 5" key="1">
    <citation type="submission" date="2019-02" db="EMBL/GenBank/DDBJ databases">
        <title>Genomic Encyclopedia of Type Strains, Phase IV (KMG-IV): sequencing the most valuable type-strain genomes for metagenomic binning, comparative biology and taxonomic classification.</title>
        <authorList>
            <person name="Goeker M."/>
        </authorList>
    </citation>
    <scope>NUCLEOTIDE SEQUENCE [LARGE SCALE GENOMIC DNA]</scope>
    <source>
        <strain evidence="4 5">K24</strain>
    </source>
</reference>
<dbReference type="PROSITE" id="PS51747">
    <property type="entry name" value="CYT_DCMP_DEAMINASES_2"/>
    <property type="match status" value="1"/>
</dbReference>
<keyword evidence="1" id="KW-0479">Metal-binding</keyword>
<evidence type="ECO:0000259" key="3">
    <source>
        <dbReference type="PROSITE" id="PS51747"/>
    </source>
</evidence>
<dbReference type="Gene3D" id="3.40.140.10">
    <property type="entry name" value="Cytidine Deaminase, domain 2"/>
    <property type="match status" value="1"/>
</dbReference>
<evidence type="ECO:0000256" key="2">
    <source>
        <dbReference type="ARBA" id="ARBA00022833"/>
    </source>
</evidence>
<evidence type="ECO:0000256" key="1">
    <source>
        <dbReference type="ARBA" id="ARBA00022723"/>
    </source>
</evidence>
<dbReference type="EMBL" id="SGXC01000001">
    <property type="protein sequence ID" value="RZS85348.1"/>
    <property type="molecule type" value="Genomic_DNA"/>
</dbReference>
<dbReference type="PANTHER" id="PTHR11079:SF161">
    <property type="entry name" value="CMP_DCMP-TYPE DEAMINASE DOMAIN-CONTAINING PROTEIN"/>
    <property type="match status" value="1"/>
</dbReference>
<proteinExistence type="predicted"/>
<dbReference type="PROSITE" id="PS00903">
    <property type="entry name" value="CYT_DCMP_DEAMINASES_1"/>
    <property type="match status" value="1"/>
</dbReference>
<dbReference type="GO" id="GO:0008270">
    <property type="term" value="F:zinc ion binding"/>
    <property type="evidence" value="ECO:0007669"/>
    <property type="project" value="InterPro"/>
</dbReference>
<dbReference type="OrthoDB" id="9802676at2"/>
<evidence type="ECO:0000313" key="4">
    <source>
        <dbReference type="EMBL" id="RZS85348.1"/>
    </source>
</evidence>
<dbReference type="AlphaFoldDB" id="A0A4Q7NKA9"/>
<feature type="domain" description="CMP/dCMP-type deaminase" evidence="3">
    <location>
        <begin position="2"/>
        <end position="125"/>
    </location>
</feature>
<comment type="caution">
    <text evidence="4">The sequence shown here is derived from an EMBL/GenBank/DDBJ whole genome shotgun (WGS) entry which is preliminary data.</text>
</comment>
<dbReference type="GO" id="GO:0006152">
    <property type="term" value="P:purine nucleoside catabolic process"/>
    <property type="evidence" value="ECO:0007669"/>
    <property type="project" value="TreeGrafter"/>
</dbReference>
<dbReference type="RefSeq" id="WP_130356572.1">
    <property type="nucleotide sequence ID" value="NZ_SGXC01000001.1"/>
</dbReference>
<evidence type="ECO:0000313" key="5">
    <source>
        <dbReference type="Proteomes" id="UP000292445"/>
    </source>
</evidence>